<organism evidence="1 2">
    <name type="scientific">Pholiota conissans</name>
    <dbReference type="NCBI Taxonomy" id="109636"/>
    <lineage>
        <taxon>Eukaryota</taxon>
        <taxon>Fungi</taxon>
        <taxon>Dikarya</taxon>
        <taxon>Basidiomycota</taxon>
        <taxon>Agaricomycotina</taxon>
        <taxon>Agaricomycetes</taxon>
        <taxon>Agaricomycetidae</taxon>
        <taxon>Agaricales</taxon>
        <taxon>Agaricineae</taxon>
        <taxon>Strophariaceae</taxon>
        <taxon>Pholiota</taxon>
    </lineage>
</organism>
<evidence type="ECO:0000313" key="1">
    <source>
        <dbReference type="EMBL" id="KAF9474772.1"/>
    </source>
</evidence>
<comment type="caution">
    <text evidence="1">The sequence shown here is derived from an EMBL/GenBank/DDBJ whole genome shotgun (WGS) entry which is preliminary data.</text>
</comment>
<dbReference type="AlphaFoldDB" id="A0A9P6CQ77"/>
<dbReference type="OrthoDB" id="3174721at2759"/>
<gene>
    <name evidence="1" type="ORF">BDN70DRAFT_297196</name>
</gene>
<dbReference type="EMBL" id="MU155363">
    <property type="protein sequence ID" value="KAF9474772.1"/>
    <property type="molecule type" value="Genomic_DNA"/>
</dbReference>
<proteinExistence type="predicted"/>
<protein>
    <submittedName>
        <fullName evidence="1">Uncharacterized protein</fullName>
    </submittedName>
</protein>
<evidence type="ECO:0000313" key="2">
    <source>
        <dbReference type="Proteomes" id="UP000807469"/>
    </source>
</evidence>
<keyword evidence="2" id="KW-1185">Reference proteome</keyword>
<reference evidence="1" key="1">
    <citation type="submission" date="2020-11" db="EMBL/GenBank/DDBJ databases">
        <authorList>
            <consortium name="DOE Joint Genome Institute"/>
            <person name="Ahrendt S."/>
            <person name="Riley R."/>
            <person name="Andreopoulos W."/>
            <person name="Labutti K."/>
            <person name="Pangilinan J."/>
            <person name="Ruiz-Duenas F.J."/>
            <person name="Barrasa J.M."/>
            <person name="Sanchez-Garcia M."/>
            <person name="Camarero S."/>
            <person name="Miyauchi S."/>
            <person name="Serrano A."/>
            <person name="Linde D."/>
            <person name="Babiker R."/>
            <person name="Drula E."/>
            <person name="Ayuso-Fernandez I."/>
            <person name="Pacheco R."/>
            <person name="Padilla G."/>
            <person name="Ferreira P."/>
            <person name="Barriuso J."/>
            <person name="Kellner H."/>
            <person name="Castanera R."/>
            <person name="Alfaro M."/>
            <person name="Ramirez L."/>
            <person name="Pisabarro A.G."/>
            <person name="Kuo A."/>
            <person name="Tritt A."/>
            <person name="Lipzen A."/>
            <person name="He G."/>
            <person name="Yan M."/>
            <person name="Ng V."/>
            <person name="Cullen D."/>
            <person name="Martin F."/>
            <person name="Rosso M.-N."/>
            <person name="Henrissat B."/>
            <person name="Hibbett D."/>
            <person name="Martinez A.T."/>
            <person name="Grigoriev I.V."/>
        </authorList>
    </citation>
    <scope>NUCLEOTIDE SEQUENCE</scope>
    <source>
        <strain evidence="1">CIRM-BRFM 674</strain>
    </source>
</reference>
<sequence>MLRIHGPSIKYIPVNMNCFAPLSHITTVYRGANAEHGIFIGDFEMGIIQAASRICIGTNLVQMISNVLLEEGNRTSVRQDEITKILLMPPI</sequence>
<dbReference type="Proteomes" id="UP000807469">
    <property type="component" value="Unassembled WGS sequence"/>
</dbReference>
<name>A0A9P6CQ77_9AGAR</name>
<accession>A0A9P6CQ77</accession>